<dbReference type="PROSITE" id="PS50833">
    <property type="entry name" value="BRIX"/>
    <property type="match status" value="1"/>
</dbReference>
<evidence type="ECO:0000256" key="1">
    <source>
        <dbReference type="ARBA" id="ARBA00004604"/>
    </source>
</evidence>
<dbReference type="SMART" id="SM00879">
    <property type="entry name" value="Brix"/>
    <property type="match status" value="1"/>
</dbReference>
<dbReference type="PANTHER" id="PTHR12728">
    <property type="entry name" value="BRIX DOMAIN CONTAINING PROTEIN"/>
    <property type="match status" value="1"/>
</dbReference>
<name>A4S990_OSTLU</name>
<dbReference type="InterPro" id="IPR007109">
    <property type="entry name" value="Brix"/>
</dbReference>
<evidence type="ECO:0000313" key="6">
    <source>
        <dbReference type="EMBL" id="ABP00315.1"/>
    </source>
</evidence>
<dbReference type="GO" id="GO:0019843">
    <property type="term" value="F:rRNA binding"/>
    <property type="evidence" value="ECO:0007669"/>
    <property type="project" value="UniProtKB-UniRule"/>
</dbReference>
<dbReference type="InterPro" id="IPR039770">
    <property type="entry name" value="Rpf2"/>
</dbReference>
<evidence type="ECO:0000256" key="2">
    <source>
        <dbReference type="ARBA" id="ARBA00010782"/>
    </source>
</evidence>
<dbReference type="AlphaFoldDB" id="A4S990"/>
<dbReference type="GO" id="GO:0005730">
    <property type="term" value="C:nucleolus"/>
    <property type="evidence" value="ECO:0007669"/>
    <property type="project" value="UniProtKB-SubCell"/>
</dbReference>
<dbReference type="OrthoDB" id="407658at2759"/>
<keyword evidence="7" id="KW-1185">Reference proteome</keyword>
<comment type="subcellular location">
    <subcellularLocation>
        <location evidence="1 4">Nucleus</location>
        <location evidence="1 4">Nucleolus</location>
    </subcellularLocation>
</comment>
<dbReference type="HOGENOM" id="CLU_049783_1_0_1"/>
<sequence>MEIKRASTTAGKRALLARAPKKVEKAGKTTLCLHGQNSSEVLKRLLADLARTKGQEAHKMTRKNPGVRPFEGGGETSLEFFAKKADAGAFLLGTHQKKRPNCLTAGRFFEYHLFDCVEMLVRNYKSMQSFGGEGKHAVAGSKPCLCFQGEDFETHDGLRLVKNVMSDIFRGRVVDRINLKGIDRAIVCTALANPGGPPIVMFRQYAIKYKKSGTRLPLIELAEMGPSFDFTCGRHREAPPDVKREAYQRARVAKKQKNVSHDMLEGKVGRLYVEKQTGLEALGAAKMKGMKREKRDA</sequence>
<dbReference type="Pfam" id="PF04427">
    <property type="entry name" value="Brix"/>
    <property type="match status" value="1"/>
</dbReference>
<gene>
    <name evidence="6" type="ORF">OSTLU_5921</name>
</gene>
<evidence type="ECO:0000256" key="4">
    <source>
        <dbReference type="RuleBase" id="RU367086"/>
    </source>
</evidence>
<reference evidence="6 7" key="1">
    <citation type="journal article" date="2007" name="Proc. Natl. Acad. Sci. U.S.A.">
        <title>The tiny eukaryote Ostreococcus provides genomic insights into the paradox of plankton speciation.</title>
        <authorList>
            <person name="Palenik B."/>
            <person name="Grimwood J."/>
            <person name="Aerts A."/>
            <person name="Rouze P."/>
            <person name="Salamov A."/>
            <person name="Putnam N."/>
            <person name="Dupont C."/>
            <person name="Jorgensen R."/>
            <person name="Derelle E."/>
            <person name="Rombauts S."/>
            <person name="Zhou K."/>
            <person name="Otillar R."/>
            <person name="Merchant S.S."/>
            <person name="Podell S."/>
            <person name="Gaasterland T."/>
            <person name="Napoli C."/>
            <person name="Gendler K."/>
            <person name="Manuell A."/>
            <person name="Tai V."/>
            <person name="Vallon O."/>
            <person name="Piganeau G."/>
            <person name="Jancek S."/>
            <person name="Heijde M."/>
            <person name="Jabbari K."/>
            <person name="Bowler C."/>
            <person name="Lohr M."/>
            <person name="Robbens S."/>
            <person name="Werner G."/>
            <person name="Dubchak I."/>
            <person name="Pazour G.J."/>
            <person name="Ren Q."/>
            <person name="Paulsen I."/>
            <person name="Delwiche C."/>
            <person name="Schmutz J."/>
            <person name="Rokhsar D."/>
            <person name="Van de Peer Y."/>
            <person name="Moreau H."/>
            <person name="Grigoriev I.V."/>
        </authorList>
    </citation>
    <scope>NUCLEOTIDE SEQUENCE [LARGE SCALE GENOMIC DNA]</scope>
    <source>
        <strain evidence="6 7">CCE9901</strain>
    </source>
</reference>
<dbReference type="RefSeq" id="XP_001422021.1">
    <property type="nucleotide sequence ID" value="XM_001421984.1"/>
</dbReference>
<organism evidence="6 7">
    <name type="scientific">Ostreococcus lucimarinus (strain CCE9901)</name>
    <dbReference type="NCBI Taxonomy" id="436017"/>
    <lineage>
        <taxon>Eukaryota</taxon>
        <taxon>Viridiplantae</taxon>
        <taxon>Chlorophyta</taxon>
        <taxon>Mamiellophyceae</taxon>
        <taxon>Mamiellales</taxon>
        <taxon>Bathycoccaceae</taxon>
        <taxon>Ostreococcus</taxon>
    </lineage>
</organism>
<dbReference type="GO" id="GO:0000027">
    <property type="term" value="P:ribosomal large subunit assembly"/>
    <property type="evidence" value="ECO:0007669"/>
    <property type="project" value="InterPro"/>
</dbReference>
<evidence type="ECO:0000256" key="3">
    <source>
        <dbReference type="ARBA" id="ARBA00023242"/>
    </source>
</evidence>
<dbReference type="OMA" id="VGLKPMF"/>
<dbReference type="KEGG" id="olu:OSTLU_5921"/>
<dbReference type="STRING" id="436017.A4S990"/>
<keyword evidence="3 4" id="KW-0539">Nucleus</keyword>
<dbReference type="eggNOG" id="KOG3031">
    <property type="taxonomic scope" value="Eukaryota"/>
</dbReference>
<evidence type="ECO:0000259" key="5">
    <source>
        <dbReference type="PROSITE" id="PS50833"/>
    </source>
</evidence>
<evidence type="ECO:0000313" key="7">
    <source>
        <dbReference type="Proteomes" id="UP000001568"/>
    </source>
</evidence>
<protein>
    <recommendedName>
        <fullName evidence="4">Ribosome production factor 2 homolog</fullName>
    </recommendedName>
    <alternativeName>
        <fullName evidence="4">Ribosome biogenesis protein RPF2 homolog</fullName>
    </alternativeName>
</protein>
<dbReference type="EMBL" id="CP000596">
    <property type="protein sequence ID" value="ABP00315.1"/>
    <property type="molecule type" value="Genomic_DNA"/>
</dbReference>
<dbReference type="Gramene" id="ABP00315">
    <property type="protein sequence ID" value="ABP00315"/>
    <property type="gene ID" value="OSTLU_5921"/>
</dbReference>
<dbReference type="Proteomes" id="UP000001568">
    <property type="component" value="Chromosome 16"/>
</dbReference>
<proteinExistence type="inferred from homology"/>
<accession>A4S990</accession>
<comment type="similarity">
    <text evidence="2 4">Belongs to the RPF2 family.</text>
</comment>
<feature type="domain" description="Brix" evidence="5">
    <location>
        <begin position="28"/>
        <end position="241"/>
    </location>
</feature>
<dbReference type="GO" id="GO:0000463">
    <property type="term" value="P:maturation of LSU-rRNA from tricistronic rRNA transcript (SSU-rRNA, 5.8S rRNA, LSU-rRNA)"/>
    <property type="evidence" value="ECO:0007669"/>
    <property type="project" value="TreeGrafter"/>
</dbReference>
<feature type="non-terminal residue" evidence="6">
    <location>
        <position position="297"/>
    </location>
</feature>
<dbReference type="GeneID" id="5006061"/>
<dbReference type="PANTHER" id="PTHR12728:SF0">
    <property type="entry name" value="RIBOSOME PRODUCTION FACTOR 2 HOMOLOG"/>
    <property type="match status" value="1"/>
</dbReference>